<dbReference type="InterPro" id="IPR043502">
    <property type="entry name" value="DNA/RNA_pol_sf"/>
</dbReference>
<proteinExistence type="predicted"/>
<gene>
    <name evidence="3" type="ORF">DET45_1214</name>
</gene>
<comment type="caution">
    <text evidence="3">The sequence shown here is derived from an EMBL/GenBank/DDBJ whole genome shotgun (WGS) entry which is preliminary data.</text>
</comment>
<dbReference type="RefSeq" id="WP_110076798.1">
    <property type="nucleotide sequence ID" value="NZ_QGTT01000021.1"/>
</dbReference>
<dbReference type="GO" id="GO:0006281">
    <property type="term" value="P:DNA repair"/>
    <property type="evidence" value="ECO:0007669"/>
    <property type="project" value="InterPro"/>
</dbReference>
<evidence type="ECO:0000313" key="3">
    <source>
        <dbReference type="EMBL" id="PWW09228.1"/>
    </source>
</evidence>
<evidence type="ECO:0000256" key="1">
    <source>
        <dbReference type="ARBA" id="ARBA00022763"/>
    </source>
</evidence>
<dbReference type="SUPFAM" id="SSF56672">
    <property type="entry name" value="DNA/RNA polymerases"/>
    <property type="match status" value="1"/>
</dbReference>
<dbReference type="OrthoDB" id="5298951at2"/>
<dbReference type="PANTHER" id="PTHR35369:SF2">
    <property type="entry name" value="BLR3025 PROTEIN"/>
    <property type="match status" value="1"/>
</dbReference>
<dbReference type="Proteomes" id="UP000246964">
    <property type="component" value="Unassembled WGS sequence"/>
</dbReference>
<dbReference type="AlphaFoldDB" id="A0A317Q014"/>
<dbReference type="PANTHER" id="PTHR35369">
    <property type="entry name" value="BLR3025 PROTEIN-RELATED"/>
    <property type="match status" value="1"/>
</dbReference>
<accession>A0A317Q014</accession>
<keyword evidence="1" id="KW-0227">DNA damage</keyword>
<name>A0A317Q014_9GAMM</name>
<dbReference type="InterPro" id="IPR050356">
    <property type="entry name" value="SulA_CellDiv_inhibitor"/>
</dbReference>
<organism evidence="3 4">
    <name type="scientific">Pseudidiomarina maritima</name>
    <dbReference type="NCBI Taxonomy" id="519453"/>
    <lineage>
        <taxon>Bacteria</taxon>
        <taxon>Pseudomonadati</taxon>
        <taxon>Pseudomonadota</taxon>
        <taxon>Gammaproteobacteria</taxon>
        <taxon>Alteromonadales</taxon>
        <taxon>Idiomarinaceae</taxon>
        <taxon>Pseudidiomarina</taxon>
    </lineage>
</organism>
<dbReference type="InterPro" id="IPR001126">
    <property type="entry name" value="UmuC"/>
</dbReference>
<dbReference type="CDD" id="cd03468">
    <property type="entry name" value="PolY_like"/>
    <property type="match status" value="1"/>
</dbReference>
<sequence length="478" mass="55050">MNKWVYVHFPHLLLDYQLALQPPELTDAPQILVTSQQGQRLVHQATAAALEQGVRLQMTEVLASSLVTHLQIRDYHEQQEQRVLQQLAQLVYQDVAQLVLIPPQGLLCEVASLVRLHGGYPNLISYLQQRLQQWPLRYQLSCGYSPLSARLLAQAQQGVINENPAVIQQTLAELPITACGFTPSQQQRLQEVGMQRLGQLMQVPRAELGRRFGKALVLYMAELQGELPSPQHYYQPPLSFQQYLDLLAEIPSWPQLLFPLKRLLQQAEAFLQGHQQSTRMLLIKAHHRHGQPTQVRVSFAHPVWQQQDLLQLSQLHLERQQLVQPVLGLTVVIQQTEPRVASNQALLTETKQSETNIDSLVSLLQARLGTDKVHRITLHQHWLPEQRGQLQAWQRAQAVQAAGQHSSLRVKRPLWLLPEPQPIQVQDWDLHWGPEHLATGWWLSEPVQRDYFIGVDKNQRQAWLFKDQRGWYLHGWFS</sequence>
<evidence type="ECO:0000313" key="4">
    <source>
        <dbReference type="Proteomes" id="UP000246964"/>
    </source>
</evidence>
<feature type="domain" description="UmuC" evidence="2">
    <location>
        <begin position="21"/>
        <end position="151"/>
    </location>
</feature>
<keyword evidence="4" id="KW-1185">Reference proteome</keyword>
<dbReference type="Pfam" id="PF00817">
    <property type="entry name" value="IMS"/>
    <property type="match status" value="1"/>
</dbReference>
<evidence type="ECO:0000259" key="2">
    <source>
        <dbReference type="Pfam" id="PF00817"/>
    </source>
</evidence>
<dbReference type="EMBL" id="QGTT01000021">
    <property type="protein sequence ID" value="PWW09228.1"/>
    <property type="molecule type" value="Genomic_DNA"/>
</dbReference>
<reference evidence="3 4" key="1">
    <citation type="submission" date="2018-05" db="EMBL/GenBank/DDBJ databases">
        <title>Freshwater and sediment microbial communities from various areas in North America, analyzing microbe dynamics in response to fracking.</title>
        <authorList>
            <person name="Lamendella R."/>
        </authorList>
    </citation>
    <scope>NUCLEOTIDE SEQUENCE [LARGE SCALE GENOMIC DNA]</scope>
    <source>
        <strain evidence="3 4">125B1</strain>
    </source>
</reference>
<protein>
    <submittedName>
        <fullName evidence="3">Protein ImuB</fullName>
    </submittedName>
</protein>